<dbReference type="EMBL" id="VOKX01000104">
    <property type="protein sequence ID" value="KAB7836073.1"/>
    <property type="molecule type" value="Genomic_DNA"/>
</dbReference>
<organism evidence="2 3">
    <name type="scientific">Streptomyces mobaraensis</name>
    <name type="common">Streptoverticillium mobaraense</name>
    <dbReference type="NCBI Taxonomy" id="35621"/>
    <lineage>
        <taxon>Bacteria</taxon>
        <taxon>Bacillati</taxon>
        <taxon>Actinomycetota</taxon>
        <taxon>Actinomycetes</taxon>
        <taxon>Kitasatosporales</taxon>
        <taxon>Streptomycetaceae</taxon>
        <taxon>Streptomyces</taxon>
    </lineage>
</organism>
<name>A0A5N5W1V8_STRMB</name>
<dbReference type="AlphaFoldDB" id="A0A5N5W1V8"/>
<sequence>MIDNLLHHFRLVEFARDAVDHRLLAEARDARRSEGGQGGQDIGRRVRTHTLLPLVPRQRRVGERAGL</sequence>
<evidence type="ECO:0000313" key="2">
    <source>
        <dbReference type="EMBL" id="KAB7836073.1"/>
    </source>
</evidence>
<evidence type="ECO:0000313" key="3">
    <source>
        <dbReference type="Proteomes" id="UP000327000"/>
    </source>
</evidence>
<gene>
    <name evidence="2" type="ORF">FRZ00_25785</name>
</gene>
<evidence type="ECO:0000256" key="1">
    <source>
        <dbReference type="SAM" id="MobiDB-lite"/>
    </source>
</evidence>
<keyword evidence="3" id="KW-1185">Reference proteome</keyword>
<protein>
    <submittedName>
        <fullName evidence="2">Uncharacterized protein</fullName>
    </submittedName>
</protein>
<proteinExistence type="predicted"/>
<reference evidence="2 3" key="1">
    <citation type="journal article" date="2019" name="Microb. Cell Fact.">
        <title>Exploring novel herbicidin analogues by transcriptional regulator overexpression and MS/MS molecular networking.</title>
        <authorList>
            <person name="Shi Y."/>
            <person name="Gu R."/>
            <person name="Li Y."/>
            <person name="Wang X."/>
            <person name="Ren W."/>
            <person name="Li X."/>
            <person name="Wang L."/>
            <person name="Xie Y."/>
            <person name="Hong B."/>
        </authorList>
    </citation>
    <scope>NUCLEOTIDE SEQUENCE [LARGE SCALE GENOMIC DNA]</scope>
    <source>
        <strain evidence="2 3">US-43</strain>
    </source>
</reference>
<feature type="region of interest" description="Disordered" evidence="1">
    <location>
        <begin position="27"/>
        <end position="48"/>
    </location>
</feature>
<dbReference type="RefSeq" id="WP_004948496.1">
    <property type="nucleotide sequence ID" value="NZ_JBFADJ010000028.1"/>
</dbReference>
<comment type="caution">
    <text evidence="2">The sequence shown here is derived from an EMBL/GenBank/DDBJ whole genome shotgun (WGS) entry which is preliminary data.</text>
</comment>
<accession>A0A5N5W1V8</accession>
<dbReference type="Proteomes" id="UP000327000">
    <property type="component" value="Unassembled WGS sequence"/>
</dbReference>